<evidence type="ECO:0000313" key="2">
    <source>
        <dbReference type="EMBL" id="QBM29728.1"/>
    </source>
</evidence>
<keyword evidence="1" id="KW-1133">Transmembrane helix</keyword>
<protein>
    <recommendedName>
        <fullName evidence="4">Toxin CptA</fullName>
    </recommendedName>
</protein>
<evidence type="ECO:0000256" key="1">
    <source>
        <dbReference type="SAM" id="Phobius"/>
    </source>
</evidence>
<dbReference type="AlphaFoldDB" id="A0A4P6X5C6"/>
<name>A0A4P6X5C6_HYDPS</name>
<organism evidence="2 3">
    <name type="scientific">Hydrogenophaga pseudoflava</name>
    <name type="common">Pseudomonas carboxydoflava</name>
    <dbReference type="NCBI Taxonomy" id="47421"/>
    <lineage>
        <taxon>Bacteria</taxon>
        <taxon>Pseudomonadati</taxon>
        <taxon>Pseudomonadota</taxon>
        <taxon>Betaproteobacteria</taxon>
        <taxon>Burkholderiales</taxon>
        <taxon>Comamonadaceae</taxon>
        <taxon>Hydrogenophaga</taxon>
    </lineage>
</organism>
<feature type="transmembrane region" description="Helical" evidence="1">
    <location>
        <begin position="20"/>
        <end position="37"/>
    </location>
</feature>
<dbReference type="EMBL" id="CP037867">
    <property type="protein sequence ID" value="QBM29728.1"/>
    <property type="molecule type" value="Genomic_DNA"/>
</dbReference>
<keyword evidence="1" id="KW-0472">Membrane</keyword>
<gene>
    <name evidence="2" type="ORF">HPF_18690</name>
</gene>
<dbReference type="KEGG" id="hpse:HPF_18690"/>
<evidence type="ECO:0000313" key="3">
    <source>
        <dbReference type="Proteomes" id="UP000293912"/>
    </source>
</evidence>
<accession>A0A4P6X5C6</accession>
<reference evidence="2 3" key="1">
    <citation type="submission" date="2019-03" db="EMBL/GenBank/DDBJ databases">
        <authorList>
            <person name="Sebastian G."/>
            <person name="Baumann P."/>
            <person name="Ruckert C."/>
            <person name="Kalinowski J."/>
            <person name="Nebel B."/>
            <person name="Takors R."/>
            <person name="Blombach B."/>
        </authorList>
    </citation>
    <scope>NUCLEOTIDE SEQUENCE [LARGE SCALE GENOMIC DNA]</scope>
    <source>
        <strain evidence="2 3">DSM 1084</strain>
    </source>
</reference>
<keyword evidence="1" id="KW-0812">Transmembrane</keyword>
<keyword evidence="3" id="KW-1185">Reference proteome</keyword>
<proteinExistence type="predicted"/>
<sequence>MRNAPSVTYPVGRSSFCARLMWGAGVSGLLGVLMSFLYGSWRTAVFCGVVWCVWLLGSMWAWRRMPRGKLAWQSDRMQPEAPQGSSGVWSWASEAYREGVELKRVERVYDLQRAMLLRLHNPDGARTWIWVERLAEPSRWLDLRRALLAHA</sequence>
<evidence type="ECO:0008006" key="4">
    <source>
        <dbReference type="Google" id="ProtNLM"/>
    </source>
</evidence>
<dbReference type="RefSeq" id="WP_133157512.1">
    <property type="nucleotide sequence ID" value="NZ_CP037867.1"/>
</dbReference>
<feature type="transmembrane region" description="Helical" evidence="1">
    <location>
        <begin position="43"/>
        <end position="62"/>
    </location>
</feature>
<dbReference type="Proteomes" id="UP000293912">
    <property type="component" value="Chromosome"/>
</dbReference>